<accession>A0A319DBP6</accession>
<dbReference type="VEuPathDB" id="FungiDB:BO71DRAFT_136547"/>
<protein>
    <submittedName>
        <fullName evidence="2">Uncharacterized protein</fullName>
    </submittedName>
</protein>
<reference evidence="2 3" key="1">
    <citation type="submission" date="2018-02" db="EMBL/GenBank/DDBJ databases">
        <title>The genomes of Aspergillus section Nigri reveals drivers in fungal speciation.</title>
        <authorList>
            <consortium name="DOE Joint Genome Institute"/>
            <person name="Vesth T.C."/>
            <person name="Nybo J."/>
            <person name="Theobald S."/>
            <person name="Brandl J."/>
            <person name="Frisvad J.C."/>
            <person name="Nielsen K.F."/>
            <person name="Lyhne E.K."/>
            <person name="Kogle M.E."/>
            <person name="Kuo A."/>
            <person name="Riley R."/>
            <person name="Clum A."/>
            <person name="Nolan M."/>
            <person name="Lipzen A."/>
            <person name="Salamov A."/>
            <person name="Henrissat B."/>
            <person name="Wiebenga A."/>
            <person name="De vries R.P."/>
            <person name="Grigoriev I.V."/>
            <person name="Mortensen U.H."/>
            <person name="Andersen M.R."/>
            <person name="Baker S.E."/>
        </authorList>
    </citation>
    <scope>NUCLEOTIDE SEQUENCE [LARGE SCALE GENOMIC DNA]</scope>
    <source>
        <strain evidence="2 3">CBS 707.79</strain>
    </source>
</reference>
<organism evidence="2 3">
    <name type="scientific">Aspergillus ellipticus CBS 707.79</name>
    <dbReference type="NCBI Taxonomy" id="1448320"/>
    <lineage>
        <taxon>Eukaryota</taxon>
        <taxon>Fungi</taxon>
        <taxon>Dikarya</taxon>
        <taxon>Ascomycota</taxon>
        <taxon>Pezizomycotina</taxon>
        <taxon>Eurotiomycetes</taxon>
        <taxon>Eurotiomycetidae</taxon>
        <taxon>Eurotiales</taxon>
        <taxon>Aspergillaceae</taxon>
        <taxon>Aspergillus</taxon>
        <taxon>Aspergillus subgen. Circumdati</taxon>
    </lineage>
</organism>
<dbReference type="AlphaFoldDB" id="A0A319DBP6"/>
<keyword evidence="3" id="KW-1185">Reference proteome</keyword>
<gene>
    <name evidence="2" type="ORF">BO71DRAFT_136547</name>
</gene>
<dbReference type="Proteomes" id="UP000247810">
    <property type="component" value="Unassembled WGS sequence"/>
</dbReference>
<sequence length="131" mass="14334">MVEARAADVSIPAATREEAESIAPFRAGRGEGRRTPETQPGDTSPACAAANTPDILCSTDGCDLPLTRHRQCLLMAPPSRHAPYLAGMPSLLRKPAPCVVTPAQAHWRWPIVLRRPGRARHVLWPGQWYSH</sequence>
<name>A0A319DBP6_9EURO</name>
<dbReference type="EMBL" id="KZ826090">
    <property type="protein sequence ID" value="PYH88463.1"/>
    <property type="molecule type" value="Genomic_DNA"/>
</dbReference>
<evidence type="ECO:0000256" key="1">
    <source>
        <dbReference type="SAM" id="MobiDB-lite"/>
    </source>
</evidence>
<feature type="region of interest" description="Disordered" evidence="1">
    <location>
        <begin position="1"/>
        <end position="46"/>
    </location>
</feature>
<evidence type="ECO:0000313" key="2">
    <source>
        <dbReference type="EMBL" id="PYH88463.1"/>
    </source>
</evidence>
<proteinExistence type="predicted"/>
<evidence type="ECO:0000313" key="3">
    <source>
        <dbReference type="Proteomes" id="UP000247810"/>
    </source>
</evidence>